<evidence type="ECO:0000256" key="1">
    <source>
        <dbReference type="SAM" id="Coils"/>
    </source>
</evidence>
<dbReference type="Proteomes" id="UP001457282">
    <property type="component" value="Unassembled WGS sequence"/>
</dbReference>
<keyword evidence="1" id="KW-0175">Coiled coil</keyword>
<gene>
    <name evidence="2" type="ORF">M0R45_024048</name>
</gene>
<feature type="coiled-coil region" evidence="1">
    <location>
        <begin position="27"/>
        <end position="61"/>
    </location>
</feature>
<evidence type="ECO:0000313" key="3">
    <source>
        <dbReference type="Proteomes" id="UP001457282"/>
    </source>
</evidence>
<sequence>MSPQPKRIQANMSITVFEKDKQEANPLKELNETLGKLEKQKQELEKKVRAENQKAQKFTAAAERENKALQIPKLPYNRYALKKCVEKKGRLQKKIDKLRGFNFCVENQITLLEGRAKAEGKPVYDDSPIHEKSAFKSIDMTMNNDELRETIDEINKDIEYMQLKSSEKLGRRCRHVMIKPFVSIKNSFGKLFLSEKLTRSN</sequence>
<protein>
    <submittedName>
        <fullName evidence="2">Uncharacterized protein</fullName>
    </submittedName>
</protein>
<name>A0AAW1WRY7_RUBAR</name>
<comment type="caution">
    <text evidence="2">The sequence shown here is derived from an EMBL/GenBank/DDBJ whole genome shotgun (WGS) entry which is preliminary data.</text>
</comment>
<dbReference type="EMBL" id="JBEDUW010000005">
    <property type="protein sequence ID" value="KAK9926839.1"/>
    <property type="molecule type" value="Genomic_DNA"/>
</dbReference>
<proteinExistence type="predicted"/>
<evidence type="ECO:0000313" key="2">
    <source>
        <dbReference type="EMBL" id="KAK9926839.1"/>
    </source>
</evidence>
<keyword evidence="3" id="KW-1185">Reference proteome</keyword>
<reference evidence="2 3" key="1">
    <citation type="journal article" date="2023" name="G3 (Bethesda)">
        <title>A chromosome-length genome assembly and annotation of blackberry (Rubus argutus, cv. 'Hillquist').</title>
        <authorList>
            <person name="Bruna T."/>
            <person name="Aryal R."/>
            <person name="Dudchenko O."/>
            <person name="Sargent D.J."/>
            <person name="Mead D."/>
            <person name="Buti M."/>
            <person name="Cavallini A."/>
            <person name="Hytonen T."/>
            <person name="Andres J."/>
            <person name="Pham M."/>
            <person name="Weisz D."/>
            <person name="Mascagni F."/>
            <person name="Usai G."/>
            <person name="Natali L."/>
            <person name="Bassil N."/>
            <person name="Fernandez G.E."/>
            <person name="Lomsadze A."/>
            <person name="Armour M."/>
            <person name="Olukolu B."/>
            <person name="Poorten T."/>
            <person name="Britton C."/>
            <person name="Davik J."/>
            <person name="Ashrafi H."/>
            <person name="Aiden E.L."/>
            <person name="Borodovsky M."/>
            <person name="Worthington M."/>
        </authorList>
    </citation>
    <scope>NUCLEOTIDE SEQUENCE [LARGE SCALE GENOMIC DNA]</scope>
    <source>
        <strain evidence="2">PI 553951</strain>
    </source>
</reference>
<dbReference type="AlphaFoldDB" id="A0AAW1WRY7"/>
<organism evidence="2 3">
    <name type="scientific">Rubus argutus</name>
    <name type="common">Southern blackberry</name>
    <dbReference type="NCBI Taxonomy" id="59490"/>
    <lineage>
        <taxon>Eukaryota</taxon>
        <taxon>Viridiplantae</taxon>
        <taxon>Streptophyta</taxon>
        <taxon>Embryophyta</taxon>
        <taxon>Tracheophyta</taxon>
        <taxon>Spermatophyta</taxon>
        <taxon>Magnoliopsida</taxon>
        <taxon>eudicotyledons</taxon>
        <taxon>Gunneridae</taxon>
        <taxon>Pentapetalae</taxon>
        <taxon>rosids</taxon>
        <taxon>fabids</taxon>
        <taxon>Rosales</taxon>
        <taxon>Rosaceae</taxon>
        <taxon>Rosoideae</taxon>
        <taxon>Rosoideae incertae sedis</taxon>
        <taxon>Rubus</taxon>
    </lineage>
</organism>
<accession>A0AAW1WRY7</accession>